<keyword evidence="6" id="KW-1185">Reference proteome</keyword>
<organism evidence="5 6">
    <name type="scientific">Rhamnusium bicolor</name>
    <dbReference type="NCBI Taxonomy" id="1586634"/>
    <lineage>
        <taxon>Eukaryota</taxon>
        <taxon>Metazoa</taxon>
        <taxon>Ecdysozoa</taxon>
        <taxon>Arthropoda</taxon>
        <taxon>Hexapoda</taxon>
        <taxon>Insecta</taxon>
        <taxon>Pterygota</taxon>
        <taxon>Neoptera</taxon>
        <taxon>Endopterygota</taxon>
        <taxon>Coleoptera</taxon>
        <taxon>Polyphaga</taxon>
        <taxon>Cucujiformia</taxon>
        <taxon>Chrysomeloidea</taxon>
        <taxon>Cerambycidae</taxon>
        <taxon>Lepturinae</taxon>
        <taxon>Rhagiini</taxon>
        <taxon>Rhamnusium</taxon>
    </lineage>
</organism>
<evidence type="ECO:0000256" key="1">
    <source>
        <dbReference type="ARBA" id="ARBA00006654"/>
    </source>
</evidence>
<sequence>MYVSDITYNDLVIAVPYKNTFDVVEIEGKYIKELLEYNALPYYNKQKYSSLKLMQFSGIHVVLNLTRPEGSRVQSIKIRCQACEIPIYEDLDLSKTYRMVITSYLASGGDGYTILSDNIKNLQTGQVDIDVLVDYLAHRSPLFEEEGGRIIIHGQEEATKHMQT</sequence>
<dbReference type="GO" id="GO:0046872">
    <property type="term" value="F:metal ion binding"/>
    <property type="evidence" value="ECO:0007669"/>
    <property type="project" value="UniProtKB-KW"/>
</dbReference>
<dbReference type="InterPro" id="IPR008334">
    <property type="entry name" value="5'-Nucleotdase_C"/>
</dbReference>
<dbReference type="Gene3D" id="3.90.780.10">
    <property type="entry name" value="5'-Nucleotidase, C-terminal domain"/>
    <property type="match status" value="1"/>
</dbReference>
<dbReference type="GO" id="GO:0005886">
    <property type="term" value="C:plasma membrane"/>
    <property type="evidence" value="ECO:0007669"/>
    <property type="project" value="TreeGrafter"/>
</dbReference>
<evidence type="ECO:0000259" key="4">
    <source>
        <dbReference type="Pfam" id="PF02872"/>
    </source>
</evidence>
<comment type="caution">
    <text evidence="5">The sequence shown here is derived from an EMBL/GenBank/DDBJ whole genome shotgun (WGS) entry which is preliminary data.</text>
</comment>
<dbReference type="PANTHER" id="PTHR11575">
    <property type="entry name" value="5'-NUCLEOTIDASE-RELATED"/>
    <property type="match status" value="1"/>
</dbReference>
<dbReference type="InterPro" id="IPR036907">
    <property type="entry name" value="5'-Nucleotdase_C_sf"/>
</dbReference>
<keyword evidence="3" id="KW-0378">Hydrolase</keyword>
<dbReference type="SUPFAM" id="SSF55816">
    <property type="entry name" value="5'-nucleotidase (syn. UDP-sugar hydrolase), C-terminal domain"/>
    <property type="match status" value="1"/>
</dbReference>
<keyword evidence="2" id="KW-0479">Metal-binding</keyword>
<gene>
    <name evidence="5" type="ORF">NQ314_002529</name>
</gene>
<dbReference type="EMBL" id="JANEYF010000780">
    <property type="protein sequence ID" value="KAJ8967995.1"/>
    <property type="molecule type" value="Genomic_DNA"/>
</dbReference>
<dbReference type="PANTHER" id="PTHR11575:SF32">
    <property type="entry name" value="APYRASE-LIKE PROTEIN"/>
    <property type="match status" value="1"/>
</dbReference>
<dbReference type="PRINTS" id="PR01607">
    <property type="entry name" value="APYRASEFAMLY"/>
</dbReference>
<dbReference type="Pfam" id="PF02872">
    <property type="entry name" value="5_nucleotid_C"/>
    <property type="match status" value="1"/>
</dbReference>
<evidence type="ECO:0000313" key="6">
    <source>
        <dbReference type="Proteomes" id="UP001162156"/>
    </source>
</evidence>
<reference evidence="5" key="1">
    <citation type="journal article" date="2023" name="Insect Mol. Biol.">
        <title>Genome sequencing provides insights into the evolution of gene families encoding plant cell wall-degrading enzymes in longhorned beetles.</title>
        <authorList>
            <person name="Shin N.R."/>
            <person name="Okamura Y."/>
            <person name="Kirsch R."/>
            <person name="Pauchet Y."/>
        </authorList>
    </citation>
    <scope>NUCLEOTIDE SEQUENCE</scope>
    <source>
        <strain evidence="5">RBIC_L_NR</strain>
    </source>
</reference>
<protein>
    <recommendedName>
        <fullName evidence="4">5'-Nucleotidase C-terminal domain-containing protein</fullName>
    </recommendedName>
</protein>
<evidence type="ECO:0000256" key="2">
    <source>
        <dbReference type="ARBA" id="ARBA00022723"/>
    </source>
</evidence>
<dbReference type="GO" id="GO:0008253">
    <property type="term" value="F:5'-nucleotidase activity"/>
    <property type="evidence" value="ECO:0007669"/>
    <property type="project" value="TreeGrafter"/>
</dbReference>
<dbReference type="AlphaFoldDB" id="A0AAV8ZQM2"/>
<dbReference type="Proteomes" id="UP001162156">
    <property type="component" value="Unassembled WGS sequence"/>
</dbReference>
<feature type="domain" description="5'-Nucleotidase C-terminal" evidence="4">
    <location>
        <begin position="5"/>
        <end position="116"/>
    </location>
</feature>
<evidence type="ECO:0000313" key="5">
    <source>
        <dbReference type="EMBL" id="KAJ8967995.1"/>
    </source>
</evidence>
<evidence type="ECO:0000256" key="3">
    <source>
        <dbReference type="ARBA" id="ARBA00022801"/>
    </source>
</evidence>
<accession>A0AAV8ZQM2</accession>
<name>A0AAV8ZQM2_9CUCU</name>
<comment type="similarity">
    <text evidence="1">Belongs to the 5'-nucleotidase family.</text>
</comment>
<proteinExistence type="inferred from homology"/>
<dbReference type="GO" id="GO:0006196">
    <property type="term" value="P:AMP catabolic process"/>
    <property type="evidence" value="ECO:0007669"/>
    <property type="project" value="TreeGrafter"/>
</dbReference>
<dbReference type="InterPro" id="IPR006179">
    <property type="entry name" value="5_nucleotidase/apyrase"/>
</dbReference>